<dbReference type="InterPro" id="IPR000731">
    <property type="entry name" value="SSD"/>
</dbReference>
<dbReference type="EMBL" id="BMJT01000009">
    <property type="protein sequence ID" value="GGG30240.1"/>
    <property type="molecule type" value="Genomic_DNA"/>
</dbReference>
<feature type="transmembrane region" description="Helical" evidence="7">
    <location>
        <begin position="373"/>
        <end position="395"/>
    </location>
</feature>
<keyword evidence="5 7" id="KW-1133">Transmembrane helix</keyword>
<keyword evidence="3" id="KW-1003">Cell membrane</keyword>
<evidence type="ECO:0000256" key="2">
    <source>
        <dbReference type="ARBA" id="ARBA00010157"/>
    </source>
</evidence>
<evidence type="ECO:0000256" key="3">
    <source>
        <dbReference type="ARBA" id="ARBA00022475"/>
    </source>
</evidence>
<dbReference type="RefSeq" id="WP_188615510.1">
    <property type="nucleotide sequence ID" value="NZ_BMJT01000009.1"/>
</dbReference>
<organism evidence="9 10">
    <name type="scientific">Lysinibacillus alkalisoli</name>
    <dbReference type="NCBI Taxonomy" id="1911548"/>
    <lineage>
        <taxon>Bacteria</taxon>
        <taxon>Bacillati</taxon>
        <taxon>Bacillota</taxon>
        <taxon>Bacilli</taxon>
        <taxon>Bacillales</taxon>
        <taxon>Bacillaceae</taxon>
        <taxon>Lysinibacillus</taxon>
    </lineage>
</organism>
<dbReference type="InterPro" id="IPR004869">
    <property type="entry name" value="MMPL_dom"/>
</dbReference>
<dbReference type="InterPro" id="IPR050545">
    <property type="entry name" value="Mycobact_MmpL"/>
</dbReference>
<feature type="transmembrane region" description="Helical" evidence="7">
    <location>
        <begin position="594"/>
        <end position="615"/>
    </location>
</feature>
<dbReference type="Gene3D" id="1.20.1640.10">
    <property type="entry name" value="Multidrug efflux transporter AcrB transmembrane domain"/>
    <property type="match status" value="2"/>
</dbReference>
<evidence type="ECO:0000256" key="5">
    <source>
        <dbReference type="ARBA" id="ARBA00022989"/>
    </source>
</evidence>
<feature type="transmembrane region" description="Helical" evidence="7">
    <location>
        <begin position="181"/>
        <end position="199"/>
    </location>
</feature>
<evidence type="ECO:0000256" key="4">
    <source>
        <dbReference type="ARBA" id="ARBA00022692"/>
    </source>
</evidence>
<dbReference type="PANTHER" id="PTHR33406">
    <property type="entry name" value="MEMBRANE PROTEIN MJ1562-RELATED"/>
    <property type="match status" value="1"/>
</dbReference>
<dbReference type="Proteomes" id="UP000616608">
    <property type="component" value="Unassembled WGS sequence"/>
</dbReference>
<reference evidence="9" key="2">
    <citation type="submission" date="2020-09" db="EMBL/GenBank/DDBJ databases">
        <authorList>
            <person name="Sun Q."/>
            <person name="Zhou Y."/>
        </authorList>
    </citation>
    <scope>NUCLEOTIDE SEQUENCE</scope>
    <source>
        <strain evidence="9">CGMCC 1.15760</strain>
    </source>
</reference>
<evidence type="ECO:0000259" key="8">
    <source>
        <dbReference type="PROSITE" id="PS50156"/>
    </source>
</evidence>
<feature type="transmembrane region" description="Helical" evidence="7">
    <location>
        <begin position="666"/>
        <end position="692"/>
    </location>
</feature>
<dbReference type="PROSITE" id="PS50156">
    <property type="entry name" value="SSD"/>
    <property type="match status" value="1"/>
</dbReference>
<dbReference type="AlphaFoldDB" id="A0A917G9Q9"/>
<feature type="transmembrane region" description="Helical" evidence="7">
    <location>
        <begin position="636"/>
        <end position="654"/>
    </location>
</feature>
<dbReference type="GO" id="GO:0005886">
    <property type="term" value="C:plasma membrane"/>
    <property type="evidence" value="ECO:0007669"/>
    <property type="project" value="UniProtKB-SubCell"/>
</dbReference>
<keyword evidence="4 7" id="KW-0812">Transmembrane</keyword>
<feature type="transmembrane region" description="Helical" evidence="7">
    <location>
        <begin position="238"/>
        <end position="258"/>
    </location>
</feature>
<comment type="similarity">
    <text evidence="2">Belongs to the resistance-nodulation-cell division (RND) (TC 2.A.6) family. MmpL subfamily.</text>
</comment>
<protein>
    <submittedName>
        <fullName evidence="9">Membrane protein</fullName>
    </submittedName>
</protein>
<feature type="transmembrane region" description="Helical" evidence="7">
    <location>
        <begin position="311"/>
        <end position="334"/>
    </location>
</feature>
<feature type="transmembrane region" description="Helical" evidence="7">
    <location>
        <begin position="532"/>
        <end position="549"/>
    </location>
</feature>
<comment type="subcellular location">
    <subcellularLocation>
        <location evidence="1">Cell membrane</location>
        <topology evidence="1">Multi-pass membrane protein</topology>
    </subcellularLocation>
</comment>
<feature type="transmembrane region" description="Helical" evidence="7">
    <location>
        <begin position="556"/>
        <end position="579"/>
    </location>
</feature>
<feature type="transmembrane region" description="Helical" evidence="7">
    <location>
        <begin position="285"/>
        <end position="305"/>
    </location>
</feature>
<sequence length="702" mass="77470">MNFFKTKKWALITVSLWLIAMVVLSIVAPTAKEVSTNAKNGGLPDEAQSIEAKQYIKTYFPTSEGAPLFVVMHSDEPFTKMQYNEAIAMLDHMVETTTLEAKVLPLAQMPPQALEAFTSKDKQTFFVPITITGEIEGKVAKQAINKMAQQAEQALPTVDTYFTGPVAIAGDAYEMFTKADVVLMVSTVFVILILLIIIYRSPLLAFIPLVGAGIVYMVVDRVIGLAGEAQLLTIDGQALSIMLILLFAVITDYSLLIFSRFREELMSEPSPTLAMKKAMKHVREPIVFSGSTILLGMLTLFFAVFEIYRVFAPVFAVAVIIILMAGLTLLPALFEIAGAKAFWPFNPHKKKTGHKEGIWHKIARFVIAKPWRAMLPVIVILIICSTQISTMKYTFNLLDSFPEEMSSIQGYQQLEKAFSKGDIAPTTVVVEHKEALTEQNVQQLVKVLAKQTGVQSVTAQGTSISQVDNHFAKLTLLFKDNPYDEVTFDLLEDMQQREQAIVKEASMQGATLYYAGETAEQADIRATSEADLWRVGAIMIVLIGIMLGIQTRSMIAPIYMMATILLSFGAALGITVIVFQDVLGYSGLSYRTPLYAFVFLVALGVDYSIMLMARIREEQRTHDLKTAVLEGVGKTGGVISSAGLILAATFAVLMTQPVLDLRVFGFAVFIGVLIDTFLVRTIVIPALLVILGKWSFWPKKMK</sequence>
<feature type="domain" description="SSD" evidence="8">
    <location>
        <begin position="561"/>
        <end position="689"/>
    </location>
</feature>
<comment type="caution">
    <text evidence="9">The sequence shown here is derived from an EMBL/GenBank/DDBJ whole genome shotgun (WGS) entry which is preliminary data.</text>
</comment>
<gene>
    <name evidence="9" type="ORF">GCM10007425_26110</name>
</gene>
<dbReference type="Pfam" id="PF03176">
    <property type="entry name" value="MMPL"/>
    <property type="match status" value="2"/>
</dbReference>
<evidence type="ECO:0000256" key="7">
    <source>
        <dbReference type="SAM" id="Phobius"/>
    </source>
</evidence>
<proteinExistence type="inferred from homology"/>
<keyword evidence="6 7" id="KW-0472">Membrane</keyword>
<evidence type="ECO:0000256" key="1">
    <source>
        <dbReference type="ARBA" id="ARBA00004651"/>
    </source>
</evidence>
<evidence type="ECO:0000256" key="6">
    <source>
        <dbReference type="ARBA" id="ARBA00023136"/>
    </source>
</evidence>
<name>A0A917G9Q9_9BACI</name>
<keyword evidence="10" id="KW-1185">Reference proteome</keyword>
<reference evidence="9" key="1">
    <citation type="journal article" date="2014" name="Int. J. Syst. Evol. Microbiol.">
        <title>Complete genome sequence of Corynebacterium casei LMG S-19264T (=DSM 44701T), isolated from a smear-ripened cheese.</title>
        <authorList>
            <consortium name="US DOE Joint Genome Institute (JGI-PGF)"/>
            <person name="Walter F."/>
            <person name="Albersmeier A."/>
            <person name="Kalinowski J."/>
            <person name="Ruckert C."/>
        </authorList>
    </citation>
    <scope>NUCLEOTIDE SEQUENCE</scope>
    <source>
        <strain evidence="9">CGMCC 1.15760</strain>
    </source>
</reference>
<evidence type="ECO:0000313" key="9">
    <source>
        <dbReference type="EMBL" id="GGG30240.1"/>
    </source>
</evidence>
<accession>A0A917G9Q9</accession>
<dbReference type="SUPFAM" id="SSF82866">
    <property type="entry name" value="Multidrug efflux transporter AcrB transmembrane domain"/>
    <property type="match status" value="2"/>
</dbReference>
<feature type="transmembrane region" description="Helical" evidence="7">
    <location>
        <begin position="206"/>
        <end position="226"/>
    </location>
</feature>
<dbReference type="PANTHER" id="PTHR33406:SF6">
    <property type="entry name" value="MEMBRANE PROTEIN YDGH-RELATED"/>
    <property type="match status" value="1"/>
</dbReference>
<evidence type="ECO:0000313" key="10">
    <source>
        <dbReference type="Proteomes" id="UP000616608"/>
    </source>
</evidence>